<dbReference type="AlphaFoldDB" id="A0A0G3X9M4"/>
<organism evidence="1 2">
    <name type="scientific">Pelagerythrobacter marensis</name>
    <dbReference type="NCBI Taxonomy" id="543877"/>
    <lineage>
        <taxon>Bacteria</taxon>
        <taxon>Pseudomonadati</taxon>
        <taxon>Pseudomonadota</taxon>
        <taxon>Alphaproteobacteria</taxon>
        <taxon>Sphingomonadales</taxon>
        <taxon>Erythrobacteraceae</taxon>
        <taxon>Pelagerythrobacter</taxon>
    </lineage>
</organism>
<protein>
    <recommendedName>
        <fullName evidence="3">Terminase</fullName>
    </recommendedName>
</protein>
<evidence type="ECO:0000313" key="1">
    <source>
        <dbReference type="EMBL" id="AKM07907.1"/>
    </source>
</evidence>
<sequence length="161" mass="18561">MKRYSADPPRRIPPRSRIPVFHAVPTRQRADGWTPERQARFIGYLAETRSVTEAARRVSMARETAYRLRERPCAESFARAWDAALGRSARAVVRERSQDERSQAENGPRKVTNEELGWRVGTGLWQVRIYRGRFVGVMRKPDNTALLRLLARLDRACGEAR</sequence>
<evidence type="ECO:0008006" key="3">
    <source>
        <dbReference type="Google" id="ProtNLM"/>
    </source>
</evidence>
<evidence type="ECO:0000313" key="2">
    <source>
        <dbReference type="Proteomes" id="UP000037643"/>
    </source>
</evidence>
<dbReference type="PATRIC" id="fig|543877.4.peg.1870"/>
<gene>
    <name evidence="1" type="ORF">AM2010_1844</name>
</gene>
<keyword evidence="2" id="KW-1185">Reference proteome</keyword>
<accession>A0A0G3X9M4</accession>
<dbReference type="RefSeq" id="WP_053044030.1">
    <property type="nucleotide sequence ID" value="NZ_LMVG01000003.1"/>
</dbReference>
<name>A0A0G3X9M4_9SPHN</name>
<reference evidence="1 2" key="1">
    <citation type="submission" date="2015-06" db="EMBL/GenBank/DDBJ databases">
        <authorList>
            <person name="Kim K.M."/>
        </authorList>
    </citation>
    <scope>NUCLEOTIDE SEQUENCE [LARGE SCALE GENOMIC DNA]</scope>
    <source>
        <strain evidence="1 2">KCTC 22370</strain>
    </source>
</reference>
<dbReference type="KEGG" id="amx:AM2010_1844"/>
<proteinExistence type="predicted"/>
<dbReference type="Proteomes" id="UP000037643">
    <property type="component" value="Chromosome"/>
</dbReference>
<dbReference type="EMBL" id="CP011805">
    <property type="protein sequence ID" value="AKM07907.1"/>
    <property type="molecule type" value="Genomic_DNA"/>
</dbReference>
<dbReference type="OrthoDB" id="7282816at2"/>